<name>A0AA88E5L0_FICCA</name>
<dbReference type="AlphaFoldDB" id="A0AA88E5L0"/>
<keyword evidence="2" id="KW-1185">Reference proteome</keyword>
<comment type="caution">
    <text evidence="1">The sequence shown here is derived from an EMBL/GenBank/DDBJ whole genome shotgun (WGS) entry which is preliminary data.</text>
</comment>
<dbReference type="Proteomes" id="UP001187192">
    <property type="component" value="Unassembled WGS sequence"/>
</dbReference>
<reference evidence="1" key="1">
    <citation type="submission" date="2023-07" db="EMBL/GenBank/DDBJ databases">
        <title>draft genome sequence of fig (Ficus carica).</title>
        <authorList>
            <person name="Takahashi T."/>
            <person name="Nishimura K."/>
        </authorList>
    </citation>
    <scope>NUCLEOTIDE SEQUENCE</scope>
</reference>
<gene>
    <name evidence="1" type="ORF">TIFTF001_037592</name>
</gene>
<protein>
    <submittedName>
        <fullName evidence="1">Uncharacterized protein</fullName>
    </submittedName>
</protein>
<sequence length="124" mass="13888">MWPPGPHITPPKHDGNLFPGRDLTVWKVTMQTPTSREEPQMFVTLVGVRAAGNEHPLVTLEVVGSRGCWSRLHSIKVLEGPEQQLRDEVLRPENETAYQDAISISIELHQGGGEKGRDCWEIRG</sequence>
<organism evidence="1 2">
    <name type="scientific">Ficus carica</name>
    <name type="common">Common fig</name>
    <dbReference type="NCBI Taxonomy" id="3494"/>
    <lineage>
        <taxon>Eukaryota</taxon>
        <taxon>Viridiplantae</taxon>
        <taxon>Streptophyta</taxon>
        <taxon>Embryophyta</taxon>
        <taxon>Tracheophyta</taxon>
        <taxon>Spermatophyta</taxon>
        <taxon>Magnoliopsida</taxon>
        <taxon>eudicotyledons</taxon>
        <taxon>Gunneridae</taxon>
        <taxon>Pentapetalae</taxon>
        <taxon>rosids</taxon>
        <taxon>fabids</taxon>
        <taxon>Rosales</taxon>
        <taxon>Moraceae</taxon>
        <taxon>Ficeae</taxon>
        <taxon>Ficus</taxon>
    </lineage>
</organism>
<accession>A0AA88E5L0</accession>
<proteinExistence type="predicted"/>
<evidence type="ECO:0000313" key="1">
    <source>
        <dbReference type="EMBL" id="GMN68532.1"/>
    </source>
</evidence>
<evidence type="ECO:0000313" key="2">
    <source>
        <dbReference type="Proteomes" id="UP001187192"/>
    </source>
</evidence>
<dbReference type="EMBL" id="BTGU01000637">
    <property type="protein sequence ID" value="GMN68532.1"/>
    <property type="molecule type" value="Genomic_DNA"/>
</dbReference>